<dbReference type="Proteomes" id="UP000238314">
    <property type="component" value="Unassembled WGS sequence"/>
</dbReference>
<reference evidence="1 4" key="1">
    <citation type="submission" date="2016-11" db="EMBL/GenBank/DDBJ databases">
        <title>Whole genomes of Flavobacteriaceae.</title>
        <authorList>
            <person name="Stine C."/>
            <person name="Li C."/>
            <person name="Tadesse D."/>
        </authorList>
    </citation>
    <scope>NUCLEOTIDE SEQUENCE [LARGE SCALE GENOMIC DNA]</scope>
    <source>
        <strain evidence="1 4">DSM 21068</strain>
    </source>
</reference>
<dbReference type="RefSeq" id="WP_076452054.1">
    <property type="nucleotide sequence ID" value="NZ_FTOJ01000006.1"/>
</dbReference>
<evidence type="ECO:0000313" key="2">
    <source>
        <dbReference type="EMBL" id="SIS92990.1"/>
    </source>
</evidence>
<dbReference type="Proteomes" id="UP000186246">
    <property type="component" value="Unassembled WGS sequence"/>
</dbReference>
<dbReference type="OrthoDB" id="1340494at2"/>
<dbReference type="EMBL" id="MUGO01000012">
    <property type="protein sequence ID" value="PQA93762.1"/>
    <property type="molecule type" value="Genomic_DNA"/>
</dbReference>
<dbReference type="AlphaFoldDB" id="A0A1N7N3T3"/>
<evidence type="ECO:0000313" key="4">
    <source>
        <dbReference type="Proteomes" id="UP000238314"/>
    </source>
</evidence>
<dbReference type="STRING" id="551459.SAMN05421796_106178"/>
<keyword evidence="4" id="KW-1185">Reference proteome</keyword>
<evidence type="ECO:0000313" key="1">
    <source>
        <dbReference type="EMBL" id="PQA93762.1"/>
    </source>
</evidence>
<gene>
    <name evidence="1" type="ORF">B0A70_08195</name>
    <name evidence="2" type="ORF">SAMN05421796_106178</name>
</gene>
<protein>
    <submittedName>
        <fullName evidence="2">Uncharacterized protein</fullName>
    </submittedName>
</protein>
<organism evidence="2 3">
    <name type="scientific">Chryseobacterium piscicola</name>
    <dbReference type="NCBI Taxonomy" id="551459"/>
    <lineage>
        <taxon>Bacteria</taxon>
        <taxon>Pseudomonadati</taxon>
        <taxon>Bacteroidota</taxon>
        <taxon>Flavobacteriia</taxon>
        <taxon>Flavobacteriales</taxon>
        <taxon>Weeksellaceae</taxon>
        <taxon>Chryseobacterium group</taxon>
        <taxon>Chryseobacterium</taxon>
    </lineage>
</organism>
<proteinExistence type="predicted"/>
<name>A0A1N7N3T3_9FLAO</name>
<reference evidence="2" key="2">
    <citation type="submission" date="2017-01" db="EMBL/GenBank/DDBJ databases">
        <authorList>
            <person name="Mah S.A."/>
            <person name="Swanson W.J."/>
            <person name="Moy G.W."/>
            <person name="Vacquier V.D."/>
        </authorList>
    </citation>
    <scope>NUCLEOTIDE SEQUENCE [LARGE SCALE GENOMIC DNA]</scope>
    <source>
        <strain evidence="2">DSM 21068</strain>
    </source>
</reference>
<accession>A0A1N7N3T3</accession>
<sequence length="267" mass="30942">MSNKKKLINKVFNKAKKDSGQTTKNALATYLWAYFEDHFGFEISDRTFIRYYDAYIENKNDEIRIEIFKLNKFSEYLGFTDYQDFVNNETAVVDIKENTIKHKFPIEGNSSDSKENIIHITIQNIIKIPEFFTKHKGMSLGAAGLMIAGGSFALNKPNETKPHLFASSSDTKFMYWEESRYKMTTAQDKNPLHKLMILDSVKIKYFKKNLRPDTLTVDNAMGKSWYSKYKNKVEFFTNDGINPDNNKELKPVTEHILGKYAGDNAEK</sequence>
<reference evidence="3" key="3">
    <citation type="submission" date="2017-01" db="EMBL/GenBank/DDBJ databases">
        <authorList>
            <person name="Varghese N."/>
            <person name="Submissions S."/>
        </authorList>
    </citation>
    <scope>NUCLEOTIDE SEQUENCE [LARGE SCALE GENOMIC DNA]</scope>
    <source>
        <strain evidence="3">DSM 21068</strain>
    </source>
</reference>
<dbReference type="EMBL" id="FTOJ01000006">
    <property type="protein sequence ID" value="SIS92990.1"/>
    <property type="molecule type" value="Genomic_DNA"/>
</dbReference>
<evidence type="ECO:0000313" key="3">
    <source>
        <dbReference type="Proteomes" id="UP000186246"/>
    </source>
</evidence>